<dbReference type="Pfam" id="PF00583">
    <property type="entry name" value="Acetyltransf_1"/>
    <property type="match status" value="1"/>
</dbReference>
<name>A0A139AKF4_GONPJ</name>
<sequence>MQFSFTVAECHVDELSQLIAIEHEAGLLLRGCLSEDILSETMPLQTLQEAHAKDHLLVARLDDSADNQLLEARRPVGFAMIETLSPSDAHLSEIDVHPSSGRREIGTALVKRFMDWGHSHGFKATDVDHIPERPMELPILHQVGVPNHS</sequence>
<dbReference type="AlphaFoldDB" id="A0A139AKF4"/>
<dbReference type="InterPro" id="IPR000182">
    <property type="entry name" value="GNAT_dom"/>
</dbReference>
<accession>A0A139AKF4</accession>
<dbReference type="InterPro" id="IPR016181">
    <property type="entry name" value="Acyl_CoA_acyltransferase"/>
</dbReference>
<dbReference type="GO" id="GO:0016747">
    <property type="term" value="F:acyltransferase activity, transferring groups other than amino-acyl groups"/>
    <property type="evidence" value="ECO:0007669"/>
    <property type="project" value="InterPro"/>
</dbReference>
<evidence type="ECO:0000313" key="3">
    <source>
        <dbReference type="Proteomes" id="UP000070544"/>
    </source>
</evidence>
<dbReference type="EMBL" id="KQ965748">
    <property type="protein sequence ID" value="KXS17272.1"/>
    <property type="molecule type" value="Genomic_DNA"/>
</dbReference>
<dbReference type="Proteomes" id="UP000070544">
    <property type="component" value="Unassembled WGS sequence"/>
</dbReference>
<evidence type="ECO:0000313" key="2">
    <source>
        <dbReference type="EMBL" id="KXS17272.1"/>
    </source>
</evidence>
<keyword evidence="3" id="KW-1185">Reference proteome</keyword>
<dbReference type="Gene3D" id="3.40.630.30">
    <property type="match status" value="1"/>
</dbReference>
<dbReference type="CDD" id="cd04301">
    <property type="entry name" value="NAT_SF"/>
    <property type="match status" value="1"/>
</dbReference>
<evidence type="ECO:0000259" key="1">
    <source>
        <dbReference type="Pfam" id="PF00583"/>
    </source>
</evidence>
<feature type="domain" description="N-acetyltransferase" evidence="1">
    <location>
        <begin position="52"/>
        <end position="124"/>
    </location>
</feature>
<reference evidence="2 3" key="1">
    <citation type="journal article" date="2015" name="Genome Biol. Evol.">
        <title>Phylogenomic analyses indicate that early fungi evolved digesting cell walls of algal ancestors of land plants.</title>
        <authorList>
            <person name="Chang Y."/>
            <person name="Wang S."/>
            <person name="Sekimoto S."/>
            <person name="Aerts A.L."/>
            <person name="Choi C."/>
            <person name="Clum A."/>
            <person name="LaButti K.M."/>
            <person name="Lindquist E.A."/>
            <person name="Yee Ngan C."/>
            <person name="Ohm R.A."/>
            <person name="Salamov A.A."/>
            <person name="Grigoriev I.V."/>
            <person name="Spatafora J.W."/>
            <person name="Berbee M.L."/>
        </authorList>
    </citation>
    <scope>NUCLEOTIDE SEQUENCE [LARGE SCALE GENOMIC DNA]</scope>
    <source>
        <strain evidence="2 3">JEL478</strain>
    </source>
</reference>
<protein>
    <recommendedName>
        <fullName evidence="1">N-acetyltransferase domain-containing protein</fullName>
    </recommendedName>
</protein>
<gene>
    <name evidence="2" type="ORF">M427DRAFT_54926</name>
</gene>
<organism evidence="2 3">
    <name type="scientific">Gonapodya prolifera (strain JEL478)</name>
    <name type="common">Monoblepharis prolifera</name>
    <dbReference type="NCBI Taxonomy" id="1344416"/>
    <lineage>
        <taxon>Eukaryota</taxon>
        <taxon>Fungi</taxon>
        <taxon>Fungi incertae sedis</taxon>
        <taxon>Chytridiomycota</taxon>
        <taxon>Chytridiomycota incertae sedis</taxon>
        <taxon>Monoblepharidomycetes</taxon>
        <taxon>Monoblepharidales</taxon>
        <taxon>Gonapodyaceae</taxon>
        <taxon>Gonapodya</taxon>
    </lineage>
</organism>
<dbReference type="OrthoDB" id="2744543at2759"/>
<dbReference type="SUPFAM" id="SSF55729">
    <property type="entry name" value="Acyl-CoA N-acyltransferases (Nat)"/>
    <property type="match status" value="1"/>
</dbReference>
<proteinExistence type="predicted"/>